<dbReference type="Proteomes" id="UP001501243">
    <property type="component" value="Unassembled WGS sequence"/>
</dbReference>
<dbReference type="InterPro" id="IPR038670">
    <property type="entry name" value="HslJ-like_sf"/>
</dbReference>
<evidence type="ECO:0000259" key="2">
    <source>
        <dbReference type="Pfam" id="PF03724"/>
    </source>
</evidence>
<gene>
    <name evidence="3" type="ORF">GCM10023172_37510</name>
</gene>
<feature type="region of interest" description="Disordered" evidence="1">
    <location>
        <begin position="1"/>
        <end position="24"/>
    </location>
</feature>
<dbReference type="PANTHER" id="PTHR35535:SF1">
    <property type="entry name" value="HEAT SHOCK PROTEIN HSLJ"/>
    <property type="match status" value="1"/>
</dbReference>
<comment type="caution">
    <text evidence="3">The sequence shown here is derived from an EMBL/GenBank/DDBJ whole genome shotgun (WGS) entry which is preliminary data.</text>
</comment>
<organism evidence="3 4">
    <name type="scientific">Hymenobacter ginsengisoli</name>
    <dbReference type="NCBI Taxonomy" id="1051626"/>
    <lineage>
        <taxon>Bacteria</taxon>
        <taxon>Pseudomonadati</taxon>
        <taxon>Bacteroidota</taxon>
        <taxon>Cytophagia</taxon>
        <taxon>Cytophagales</taxon>
        <taxon>Hymenobacteraceae</taxon>
        <taxon>Hymenobacter</taxon>
    </lineage>
</organism>
<feature type="domain" description="DUF306" evidence="2">
    <location>
        <begin position="27"/>
        <end position="131"/>
    </location>
</feature>
<feature type="compositionally biased region" description="Low complexity" evidence="1">
    <location>
        <begin position="10"/>
        <end position="24"/>
    </location>
</feature>
<accession>A0ABP8QQN4</accession>
<evidence type="ECO:0000313" key="4">
    <source>
        <dbReference type="Proteomes" id="UP001501243"/>
    </source>
</evidence>
<dbReference type="Pfam" id="PF03724">
    <property type="entry name" value="META"/>
    <property type="match status" value="1"/>
</dbReference>
<evidence type="ECO:0000256" key="1">
    <source>
        <dbReference type="SAM" id="MobiDB-lite"/>
    </source>
</evidence>
<dbReference type="InterPro" id="IPR053147">
    <property type="entry name" value="Hsp_HslJ-like"/>
</dbReference>
<name>A0ABP8QQN4_9BACT</name>
<keyword evidence="4" id="KW-1185">Reference proteome</keyword>
<dbReference type="InterPro" id="IPR005184">
    <property type="entry name" value="DUF306_Meta_HslJ"/>
</dbReference>
<proteinExistence type="predicted"/>
<protein>
    <recommendedName>
        <fullName evidence="2">DUF306 domain-containing protein</fullName>
    </recommendedName>
</protein>
<dbReference type="EMBL" id="BAABGQ010000011">
    <property type="protein sequence ID" value="GAA4507235.1"/>
    <property type="molecule type" value="Genomic_DNA"/>
</dbReference>
<sequence length="146" mass="15329">MLAGAACQRVTEGSSGTSVSTSITPDAPLRETRWVLRQVGGQPIAGVATANQEPYLFISAAGTAEGLGGCNRFRGALKPATEDAELQFAPLQSTRMACPELVTEQAFAQALESTHAYRITGKLLLLYADAQRTGTPLAQLEAVPLP</sequence>
<dbReference type="PANTHER" id="PTHR35535">
    <property type="entry name" value="HEAT SHOCK PROTEIN HSLJ"/>
    <property type="match status" value="1"/>
</dbReference>
<dbReference type="Gene3D" id="2.40.128.270">
    <property type="match status" value="1"/>
</dbReference>
<evidence type="ECO:0000313" key="3">
    <source>
        <dbReference type="EMBL" id="GAA4507235.1"/>
    </source>
</evidence>
<reference evidence="4" key="1">
    <citation type="journal article" date="2019" name="Int. J. Syst. Evol. Microbiol.">
        <title>The Global Catalogue of Microorganisms (GCM) 10K type strain sequencing project: providing services to taxonomists for standard genome sequencing and annotation.</title>
        <authorList>
            <consortium name="The Broad Institute Genomics Platform"/>
            <consortium name="The Broad Institute Genome Sequencing Center for Infectious Disease"/>
            <person name="Wu L."/>
            <person name="Ma J."/>
        </authorList>
    </citation>
    <scope>NUCLEOTIDE SEQUENCE [LARGE SCALE GENOMIC DNA]</scope>
    <source>
        <strain evidence="4">JCM 17841</strain>
    </source>
</reference>